<comment type="subcellular location">
    <subcellularLocation>
        <location evidence="1">Cell inner membrane</location>
    </subcellularLocation>
</comment>
<keyword evidence="7" id="KW-0812">Transmembrane</keyword>
<dbReference type="Pfam" id="PF01203">
    <property type="entry name" value="T2SSN"/>
    <property type="match status" value="1"/>
</dbReference>
<dbReference type="InterPro" id="IPR022792">
    <property type="entry name" value="T2SS_protein-GspN"/>
</dbReference>
<keyword evidence="8" id="KW-0653">Protein transport</keyword>
<dbReference type="GO" id="GO:0005886">
    <property type="term" value="C:plasma membrane"/>
    <property type="evidence" value="ECO:0007669"/>
    <property type="project" value="UniProtKB-SubCell"/>
</dbReference>
<keyword evidence="12" id="KW-1185">Reference proteome</keyword>
<evidence type="ECO:0000256" key="4">
    <source>
        <dbReference type="ARBA" id="ARBA00022448"/>
    </source>
</evidence>
<dbReference type="RefSeq" id="WP_088921397.1">
    <property type="nucleotide sequence ID" value="NZ_CP018632.1"/>
</dbReference>
<keyword evidence="5" id="KW-1003">Cell membrane</keyword>
<dbReference type="AlphaFoldDB" id="A0A2Z2NYW9"/>
<evidence type="ECO:0000256" key="7">
    <source>
        <dbReference type="ARBA" id="ARBA00022692"/>
    </source>
</evidence>
<evidence type="ECO:0000256" key="6">
    <source>
        <dbReference type="ARBA" id="ARBA00022519"/>
    </source>
</evidence>
<name>A0A2Z2NYW9_9GAMM</name>
<evidence type="ECO:0000256" key="9">
    <source>
        <dbReference type="ARBA" id="ARBA00023136"/>
    </source>
</evidence>
<evidence type="ECO:0000256" key="8">
    <source>
        <dbReference type="ARBA" id="ARBA00022927"/>
    </source>
</evidence>
<dbReference type="EMBL" id="CP018632">
    <property type="protein sequence ID" value="ASJ76646.1"/>
    <property type="molecule type" value="Genomic_DNA"/>
</dbReference>
<evidence type="ECO:0000313" key="12">
    <source>
        <dbReference type="Proteomes" id="UP000250079"/>
    </source>
</evidence>
<evidence type="ECO:0000256" key="3">
    <source>
        <dbReference type="ARBA" id="ARBA00021563"/>
    </source>
</evidence>
<evidence type="ECO:0000256" key="10">
    <source>
        <dbReference type="ARBA" id="ARBA00030772"/>
    </source>
</evidence>
<gene>
    <name evidence="11" type="ORF">IMCC3135_33010</name>
</gene>
<evidence type="ECO:0000256" key="1">
    <source>
        <dbReference type="ARBA" id="ARBA00004533"/>
    </source>
</evidence>
<keyword evidence="9" id="KW-0472">Membrane</keyword>
<proteinExistence type="inferred from homology"/>
<organism evidence="11 12">
    <name type="scientific">Granulosicoccus antarcticus IMCC3135</name>
    <dbReference type="NCBI Taxonomy" id="1192854"/>
    <lineage>
        <taxon>Bacteria</taxon>
        <taxon>Pseudomonadati</taxon>
        <taxon>Pseudomonadota</taxon>
        <taxon>Gammaproteobacteria</taxon>
        <taxon>Chromatiales</taxon>
        <taxon>Granulosicoccaceae</taxon>
        <taxon>Granulosicoccus</taxon>
    </lineage>
</organism>
<keyword evidence="4" id="KW-0813">Transport</keyword>
<dbReference type="KEGG" id="gai:IMCC3135_33010"/>
<keyword evidence="6" id="KW-0997">Cell inner membrane</keyword>
<protein>
    <recommendedName>
        <fullName evidence="3">Type II secretion system protein N</fullName>
    </recommendedName>
    <alternativeName>
        <fullName evidence="10">General secretion pathway protein N</fullName>
    </alternativeName>
</protein>
<dbReference type="OrthoDB" id="6706905at2"/>
<evidence type="ECO:0000256" key="5">
    <source>
        <dbReference type="ARBA" id="ARBA00022475"/>
    </source>
</evidence>
<reference evidence="11 12" key="1">
    <citation type="submission" date="2016-12" db="EMBL/GenBank/DDBJ databases">
        <authorList>
            <person name="Song W.-J."/>
            <person name="Kurnit D.M."/>
        </authorList>
    </citation>
    <scope>NUCLEOTIDE SEQUENCE [LARGE SCALE GENOMIC DNA]</scope>
    <source>
        <strain evidence="11 12">IMCC3135</strain>
    </source>
</reference>
<dbReference type="GO" id="GO:0015628">
    <property type="term" value="P:protein secretion by the type II secretion system"/>
    <property type="evidence" value="ECO:0007669"/>
    <property type="project" value="InterPro"/>
</dbReference>
<dbReference type="GO" id="GO:0015627">
    <property type="term" value="C:type II protein secretion system complex"/>
    <property type="evidence" value="ECO:0007669"/>
    <property type="project" value="InterPro"/>
</dbReference>
<evidence type="ECO:0000313" key="11">
    <source>
        <dbReference type="EMBL" id="ASJ76646.1"/>
    </source>
</evidence>
<comment type="similarity">
    <text evidence="2">Belongs to the GSP N family.</text>
</comment>
<sequence>MRTFRLCLLGLVAYLIAVVVLFPAAPVVNHFRPQLGPVALEGVKGKLYNGVIDRVRSTDDLLPLEFRNVGWVLSPKALLGGAAGAAIRFDGYGGSGSVDVARSFNGNVTISDLDYTAQAKELEVLLPVPIASFTGELLVQIDKLVLVNDLLKSANGKLTWNNAALETPVQTSLGTVNVIIEPKDEKSHVINVSAVGGEVLMDGSATVSLNGDFATNILFTPSPDASSAVINGLRQMGRADAQGRVRLQRQGNVNRLM</sequence>
<accession>A0A2Z2NYW9</accession>
<evidence type="ECO:0000256" key="2">
    <source>
        <dbReference type="ARBA" id="ARBA00007208"/>
    </source>
</evidence>
<dbReference type="Proteomes" id="UP000250079">
    <property type="component" value="Chromosome"/>
</dbReference>